<reference evidence="1 2" key="1">
    <citation type="journal article" date="2016" name="Stand. Genomic Sci.">
        <title>Complete genome sequence and genomic characterization of Microcystis panniformis FACHB 1757 by third-generation sequencing.</title>
        <authorList>
            <person name="Zhang J.Y."/>
            <person name="Guan R."/>
            <person name="Zhang H.J."/>
            <person name="Li H."/>
            <person name="Xiao P."/>
            <person name="Yu G.L."/>
            <person name="Du L."/>
            <person name="Cao D.M."/>
            <person name="Zhu B.C."/>
            <person name="Li R.H."/>
            <person name="Lu Z.H."/>
        </authorList>
    </citation>
    <scope>NUCLEOTIDE SEQUENCE [LARGE SCALE GENOMIC DNA]</scope>
    <source>
        <strain evidence="1 2">FACHB-1757</strain>
    </source>
</reference>
<protein>
    <submittedName>
        <fullName evidence="1">NADP-dependent malic enzyme</fullName>
    </submittedName>
</protein>
<organism evidence="1 2">
    <name type="scientific">Microcystis panniformis FACHB-1757</name>
    <dbReference type="NCBI Taxonomy" id="1638788"/>
    <lineage>
        <taxon>Bacteria</taxon>
        <taxon>Bacillati</taxon>
        <taxon>Cyanobacteriota</taxon>
        <taxon>Cyanophyceae</taxon>
        <taxon>Oscillatoriophycideae</taxon>
        <taxon>Chroococcales</taxon>
        <taxon>Microcystaceae</taxon>
        <taxon>Microcystis</taxon>
    </lineage>
</organism>
<dbReference type="AlphaFoldDB" id="A0A0K1RUN9"/>
<dbReference type="EMBL" id="CP011339">
    <property type="protein sequence ID" value="AKV65431.1"/>
    <property type="molecule type" value="Genomic_DNA"/>
</dbReference>
<sequence length="38" mass="3940">MVHLTPNPSYSLSLKIEIPNQAGTFASVLNAIADVGGI</sequence>
<gene>
    <name evidence="1" type="ORF">VL20_196</name>
</gene>
<dbReference type="Proteomes" id="UP000068167">
    <property type="component" value="Chromosome"/>
</dbReference>
<evidence type="ECO:0000313" key="1">
    <source>
        <dbReference type="EMBL" id="AKV65431.1"/>
    </source>
</evidence>
<proteinExistence type="predicted"/>
<evidence type="ECO:0000313" key="2">
    <source>
        <dbReference type="Proteomes" id="UP000068167"/>
    </source>
</evidence>
<name>A0A0K1RUN9_9CHRO</name>
<keyword evidence="2" id="KW-1185">Reference proteome</keyword>
<accession>A0A0K1RUN9</accession>
<dbReference type="KEGG" id="mpk:VL20_196"/>
<dbReference type="PATRIC" id="fig|1638788.3.peg.198"/>